<proteinExistence type="predicted"/>
<evidence type="ECO:0000313" key="4">
    <source>
        <dbReference type="EMBL" id="KAF2812495.1"/>
    </source>
</evidence>
<evidence type="ECO:0000259" key="3">
    <source>
        <dbReference type="Pfam" id="PF24864"/>
    </source>
</evidence>
<keyword evidence="2" id="KW-0812">Transmembrane</keyword>
<evidence type="ECO:0000256" key="1">
    <source>
        <dbReference type="SAM" id="MobiDB-lite"/>
    </source>
</evidence>
<dbReference type="InterPro" id="IPR056632">
    <property type="entry name" value="DUF7730"/>
</dbReference>
<dbReference type="PANTHER" id="PTHR38790">
    <property type="entry name" value="2EXR DOMAIN-CONTAINING PROTEIN-RELATED"/>
    <property type="match status" value="1"/>
</dbReference>
<name>A0A6A6YWY6_9PEZI</name>
<dbReference type="Pfam" id="PF24864">
    <property type="entry name" value="DUF7730"/>
    <property type="match status" value="1"/>
</dbReference>
<dbReference type="EMBL" id="MU003697">
    <property type="protein sequence ID" value="KAF2812495.1"/>
    <property type="molecule type" value="Genomic_DNA"/>
</dbReference>
<reference evidence="4 6" key="1">
    <citation type="journal article" date="2020" name="Stud. Mycol.">
        <title>101 Dothideomycetes genomes: a test case for predicting lifestyles and emergence of pathogens.</title>
        <authorList>
            <person name="Haridas S."/>
            <person name="Albert R."/>
            <person name="Binder M."/>
            <person name="Bloem J."/>
            <person name="Labutti K."/>
            <person name="Salamov A."/>
            <person name="Andreopoulos B."/>
            <person name="Baker S."/>
            <person name="Barry K."/>
            <person name="Bills G."/>
            <person name="Bluhm B."/>
            <person name="Cannon C."/>
            <person name="Castanera R."/>
            <person name="Culley D."/>
            <person name="Daum C."/>
            <person name="Ezra D."/>
            <person name="Gonzalez J."/>
            <person name="Henrissat B."/>
            <person name="Kuo A."/>
            <person name="Liang C."/>
            <person name="Lipzen A."/>
            <person name="Lutzoni F."/>
            <person name="Magnuson J."/>
            <person name="Mondo S."/>
            <person name="Nolan M."/>
            <person name="Ohm R."/>
            <person name="Pangilinan J."/>
            <person name="Park H.-J."/>
            <person name="Ramirez L."/>
            <person name="Alfaro M."/>
            <person name="Sun H."/>
            <person name="Tritt A."/>
            <person name="Yoshinaga Y."/>
            <person name="Zwiers L.-H."/>
            <person name="Turgeon B."/>
            <person name="Goodwin S."/>
            <person name="Spatafora J."/>
            <person name="Crous P."/>
            <person name="Grigoriev I."/>
        </authorList>
    </citation>
    <scope>NUCLEOTIDE SEQUENCE</scope>
    <source>
        <strain evidence="4 6">CBS 304.34</strain>
    </source>
</reference>
<organism evidence="4">
    <name type="scientific">Mytilinidion resinicola</name>
    <dbReference type="NCBI Taxonomy" id="574789"/>
    <lineage>
        <taxon>Eukaryota</taxon>
        <taxon>Fungi</taxon>
        <taxon>Dikarya</taxon>
        <taxon>Ascomycota</taxon>
        <taxon>Pezizomycotina</taxon>
        <taxon>Dothideomycetes</taxon>
        <taxon>Pleosporomycetidae</taxon>
        <taxon>Mytilinidiales</taxon>
        <taxon>Mytilinidiaceae</taxon>
        <taxon>Mytilinidion</taxon>
    </lineage>
</organism>
<feature type="transmembrane region" description="Helical" evidence="2">
    <location>
        <begin position="20"/>
        <end position="43"/>
    </location>
</feature>
<dbReference type="AlphaFoldDB" id="A0A6A6YWY6"/>
<keyword evidence="2" id="KW-1133">Transmembrane helix</keyword>
<feature type="region of interest" description="Disordered" evidence="1">
    <location>
        <begin position="90"/>
        <end position="166"/>
    </location>
</feature>
<keyword evidence="5" id="KW-1185">Reference proteome</keyword>
<dbReference type="OrthoDB" id="4757095at2759"/>
<reference evidence="6" key="3">
    <citation type="submission" date="2025-04" db="UniProtKB">
        <authorList>
            <consortium name="RefSeq"/>
        </authorList>
    </citation>
    <scope>IDENTIFICATION</scope>
    <source>
        <strain evidence="6">CBS 304.34</strain>
    </source>
</reference>
<sequence>MSNTAHPHITKKRVSTACNAAIILVCFPIFCPIICVEGAVLLMTKRRVWKKDQQMKQDRKALEASYLKKRERYAPDPLPKTRPRALTLGAFTAEPEELNPRIEEEEHESKQQQTEDRAGKMRRQSTIDSIIRKARRQSAVDGVKEKPKRQSTMDSLKSKPTRQSTIDSLKSKFRNESVTIDQLEKSGLWKLPFELRTTIWKYALGGNYIHILKKRGRLGHAYCPAEHPEEFARVDKCSYPLKDGFSVSTAFPFRTKPLGLISSCRQIYSETVDILYSHNTFSFDDLDALNWFGLTTLPRRRELITKLHFEYELVKTAQIFQPQLPPNDTKTWIDACNVLASMTNLQELRIIVNSPSGYSANNVFPLFPEFLEPLSHLSIAGRFDVYVPWPANHPAENRLVPAEASFEIKRLDEDMSLRRADFVIPFTVQCLHCEEYTEIKKSVVGSAIRTESDGTTQFWTFHTYCGGWIAFTSASRGEYAVLQGAKRVLEA</sequence>
<keyword evidence="2" id="KW-0472">Membrane</keyword>
<feature type="compositionally biased region" description="Basic and acidic residues" evidence="1">
    <location>
        <begin position="98"/>
        <end position="119"/>
    </location>
</feature>
<evidence type="ECO:0000313" key="5">
    <source>
        <dbReference type="Proteomes" id="UP000504636"/>
    </source>
</evidence>
<dbReference type="GeneID" id="54468747"/>
<evidence type="ECO:0000256" key="2">
    <source>
        <dbReference type="SAM" id="Phobius"/>
    </source>
</evidence>
<gene>
    <name evidence="4 6" type="ORF">BDZ99DRAFT_569164</name>
</gene>
<evidence type="ECO:0000313" key="6">
    <source>
        <dbReference type="RefSeq" id="XP_033579459.1"/>
    </source>
</evidence>
<reference evidence="6" key="2">
    <citation type="submission" date="2020-04" db="EMBL/GenBank/DDBJ databases">
        <authorList>
            <consortium name="NCBI Genome Project"/>
        </authorList>
    </citation>
    <scope>NUCLEOTIDE SEQUENCE</scope>
    <source>
        <strain evidence="6">CBS 304.34</strain>
    </source>
</reference>
<accession>A0A6A6YWY6</accession>
<dbReference type="Proteomes" id="UP000504636">
    <property type="component" value="Unplaced"/>
</dbReference>
<protein>
    <recommendedName>
        <fullName evidence="3">DUF7730 domain-containing protein</fullName>
    </recommendedName>
</protein>
<dbReference type="RefSeq" id="XP_033579459.1">
    <property type="nucleotide sequence ID" value="XM_033727854.1"/>
</dbReference>
<feature type="domain" description="DUF7730" evidence="3">
    <location>
        <begin position="185"/>
        <end position="392"/>
    </location>
</feature>